<dbReference type="EMBL" id="BMHQ01000004">
    <property type="protein sequence ID" value="GGE14656.1"/>
    <property type="molecule type" value="Genomic_DNA"/>
</dbReference>
<organism evidence="1 2">
    <name type="scientific">Marinithermofilum abyssi</name>
    <dbReference type="NCBI Taxonomy" id="1571185"/>
    <lineage>
        <taxon>Bacteria</taxon>
        <taxon>Bacillati</taxon>
        <taxon>Bacillota</taxon>
        <taxon>Bacilli</taxon>
        <taxon>Bacillales</taxon>
        <taxon>Thermoactinomycetaceae</taxon>
        <taxon>Marinithermofilum</taxon>
    </lineage>
</organism>
<name>A0A8J2YAI9_9BACL</name>
<protein>
    <recommendedName>
        <fullName evidence="3">Sporulation protein YqfC</fullName>
    </recommendedName>
</protein>
<dbReference type="Proteomes" id="UP000625210">
    <property type="component" value="Unassembled WGS sequence"/>
</dbReference>
<proteinExistence type="predicted"/>
<dbReference type="InterPro" id="IPR022476">
    <property type="entry name" value="Spore_YabP/YqfC"/>
</dbReference>
<reference evidence="1" key="1">
    <citation type="journal article" date="2014" name="Int. J. Syst. Evol. Microbiol.">
        <title>Complete genome sequence of Corynebacterium casei LMG S-19264T (=DSM 44701T), isolated from a smear-ripened cheese.</title>
        <authorList>
            <consortium name="US DOE Joint Genome Institute (JGI-PGF)"/>
            <person name="Walter F."/>
            <person name="Albersmeier A."/>
            <person name="Kalinowski J."/>
            <person name="Ruckert C."/>
        </authorList>
    </citation>
    <scope>NUCLEOTIDE SEQUENCE</scope>
    <source>
        <strain evidence="1">CGMCC 1.15179</strain>
    </source>
</reference>
<evidence type="ECO:0008006" key="3">
    <source>
        <dbReference type="Google" id="ProtNLM"/>
    </source>
</evidence>
<comment type="caution">
    <text evidence="1">The sequence shown here is derived from an EMBL/GenBank/DDBJ whole genome shotgun (WGS) entry which is preliminary data.</text>
</comment>
<accession>A0A8J2YAI9</accession>
<dbReference type="Gene3D" id="2.60.40.2000">
    <property type="match status" value="1"/>
</dbReference>
<evidence type="ECO:0000313" key="1">
    <source>
        <dbReference type="EMBL" id="GGE14656.1"/>
    </source>
</evidence>
<keyword evidence="2" id="KW-1185">Reference proteome</keyword>
<reference evidence="1" key="2">
    <citation type="submission" date="2020-09" db="EMBL/GenBank/DDBJ databases">
        <authorList>
            <person name="Sun Q."/>
            <person name="Zhou Y."/>
        </authorList>
    </citation>
    <scope>NUCLEOTIDE SEQUENCE</scope>
    <source>
        <strain evidence="1">CGMCC 1.15179</strain>
    </source>
</reference>
<dbReference type="RefSeq" id="WP_188647277.1">
    <property type="nucleotide sequence ID" value="NZ_BMHQ01000004.1"/>
</dbReference>
<dbReference type="InterPro" id="IPR038705">
    <property type="entry name" value="YabP_sf"/>
</dbReference>
<dbReference type="Pfam" id="PF07873">
    <property type="entry name" value="YabP"/>
    <property type="match status" value="1"/>
</dbReference>
<sequence>MRKIGDHLKKTASNWLDIPQDVATNVPRVMITGSHRVHVVNHLGVVRFRDTEIRIKTVKETLFITGKGLTIQAIHSEELWVEGEIAEVKFGE</sequence>
<evidence type="ECO:0000313" key="2">
    <source>
        <dbReference type="Proteomes" id="UP000625210"/>
    </source>
</evidence>
<dbReference type="AlphaFoldDB" id="A0A8J2YAI9"/>
<gene>
    <name evidence="1" type="ORF">GCM10011571_15150</name>
</gene>